<dbReference type="EMBL" id="UGRY01000004">
    <property type="protein sequence ID" value="SUD48187.1"/>
    <property type="molecule type" value="Genomic_DNA"/>
</dbReference>
<keyword evidence="3" id="KW-1185">Reference proteome</keyword>
<reference evidence="2 3" key="1">
    <citation type="submission" date="2018-06" db="EMBL/GenBank/DDBJ databases">
        <authorList>
            <consortium name="Pathogen Informatics"/>
            <person name="Doyle S."/>
        </authorList>
    </citation>
    <scope>NUCLEOTIDE SEQUENCE [LARGE SCALE GENOMIC DNA]</scope>
    <source>
        <strain evidence="2 3">NCTC1934</strain>
    </source>
</reference>
<sequence>MDPHPSATRYFGLPVPARVAAAVDERLLDYWVGDRGPLVDAHLARNHPYFGAIDKSLSGFVIIDDEGDDYTLLDLRGDGRVWWQDHETRELALCFDSFDVWLAYRDELERAAADDTDERSKYDIRESFLPASAPDVSEPTPTSAELAERYQWLMWLLARPLLHDGQPMQSAEALAASAAGHYADRWSGTDVDKVFELELPLLHGDPHLALYWLLHTALLARDADRARVLDEIARAADRPELLDAFVAVFGRLPLDGDVPAVDDFRIRRALLQEYAADDEQRARAALTALEIAPEYRPLVRASWIVRGLDDGTITGEQVNTVLDRVPDTTGTALLRAELDRRAGRDHSPAADALARLVPTSACEWQTRLWAISTVAPLVRNGAALAEAARELLGKDPYSRPCLTLLRRAHELGCGEAVLTRAELDRRWGDAEASASYLERLRAAADDAAPILTELAGTALGEIVAQRVLLRADIDEPEAAVIGWALRTILDGSRADRADLAAIGLRRLPTQDRTRTVGRLRVDAADSPVVAVLIHLLEHTPEPAASDILGEMYNDELKEAVCLALAPVAHEPPVFDELLRLAGLPAPGGTVEALWEQLFDASEPHCVLPRLSPEQAVRAATTMIETIVTHPAIGARNAAGHQLYRFRHPGAQDFLIAALDDYGRRYADSDPAHSPELSHGQTLDDQLGEVVANLYAAVRQVNSAAARGALIERLFTERRSIWRMGDALGEVFSAQVHRDVMRRLRERRDPRAAANYANALVDHVGQRWPRVELLREISGWPAPTDPVEQRVFKFALSTGILAALEGNESELVRAAHAAWAALPVAAVEPDSLVRGRDWADPLEASDTRARLAEVLSGATDSARLALRERGERARAARRPLTRITDAELAGLAGVTPGRRLLADRATGEVWFLDAEHTVFCFDGFGMCHSPFRSTVLGYDDLRDFLGAVPEQSERVLLWTRAGKDFVELVRYVDRVVYRWGVDNGHIDALGLTFADQDAAAHAVARMTATCLAAKYTASDPWYRPGRAAILRTFRRPDADNEYLTAFDRLRFAVDPATAAAHERRELELYREGAVLTNVETVSWDADRLRTDMTVAEWVRARIRDDQQDPVWHVRALAEIAEYLTAQGFTTHIPELADLHVELGPPAAPGEIDTLAAELGTPLPASLRALWERVGHAEWRIGDTGLRLLGPAEVRRERPRSRRLGAKYAAALRGEQRTRWEPALTAINALVVGLDGSADTVFTDLEAVSDDRVFTHLDQHPAKLSWQSSLSWIVATSFLSRFADHLEQAAPDTLMLFGGQRRGPDLSHRYFEAETSSGTKFWEIVTDPHLDILATRHGREGTVGIVSVERHGDPAKATAQAAKAIAAKQRGGYREITD</sequence>
<evidence type="ECO:0000259" key="1">
    <source>
        <dbReference type="Pfam" id="PF05406"/>
    </source>
</evidence>
<accession>A0A379JHZ4</accession>
<evidence type="ECO:0000313" key="3">
    <source>
        <dbReference type="Proteomes" id="UP000255467"/>
    </source>
</evidence>
<protein>
    <recommendedName>
        <fullName evidence="1">WGR domain-containing protein</fullName>
    </recommendedName>
</protein>
<evidence type="ECO:0000313" key="2">
    <source>
        <dbReference type="EMBL" id="SUD48187.1"/>
    </source>
</evidence>
<dbReference type="Proteomes" id="UP000255467">
    <property type="component" value="Unassembled WGS sequence"/>
</dbReference>
<dbReference type="InterPro" id="IPR008893">
    <property type="entry name" value="WGR_domain"/>
</dbReference>
<dbReference type="RefSeq" id="WP_039812599.1">
    <property type="nucleotide sequence ID" value="NZ_UGRY01000004.1"/>
</dbReference>
<dbReference type="OrthoDB" id="4490700at2"/>
<organism evidence="2 3">
    <name type="scientific">Nocardia otitidiscaviarum</name>
    <dbReference type="NCBI Taxonomy" id="1823"/>
    <lineage>
        <taxon>Bacteria</taxon>
        <taxon>Bacillati</taxon>
        <taxon>Actinomycetota</taxon>
        <taxon>Actinomycetes</taxon>
        <taxon>Mycobacteriales</taxon>
        <taxon>Nocardiaceae</taxon>
        <taxon>Nocardia</taxon>
    </lineage>
</organism>
<proteinExistence type="predicted"/>
<name>A0A379JHZ4_9NOCA</name>
<gene>
    <name evidence="2" type="ORF">NCTC1934_05515</name>
</gene>
<dbReference type="Gene3D" id="2.20.140.10">
    <property type="entry name" value="WGR domain"/>
    <property type="match status" value="1"/>
</dbReference>
<feature type="domain" description="WGR" evidence="1">
    <location>
        <begin position="1315"/>
        <end position="1374"/>
    </location>
</feature>
<dbReference type="Pfam" id="PF05406">
    <property type="entry name" value="WGR"/>
    <property type="match status" value="1"/>
</dbReference>